<sequence length="80" mass="8810">MANTLILNASCPPKNAEKQRKLGQPGEQRREAGRACQVSSCQSTSAQQEMYAPASYTRHSDDPEPLAVVAEFDRNGQKLF</sequence>
<protein>
    <submittedName>
        <fullName evidence="2">Uncharacterized protein</fullName>
    </submittedName>
</protein>
<keyword evidence="3" id="KW-1185">Reference proteome</keyword>
<evidence type="ECO:0000256" key="1">
    <source>
        <dbReference type="SAM" id="MobiDB-lite"/>
    </source>
</evidence>
<accession>A0A0D7AYL6</accession>
<feature type="region of interest" description="Disordered" evidence="1">
    <location>
        <begin position="1"/>
        <end position="41"/>
    </location>
</feature>
<reference evidence="2 3" key="1">
    <citation type="journal article" date="2015" name="Fungal Genet. Biol.">
        <title>Evolution of novel wood decay mechanisms in Agaricales revealed by the genome sequences of Fistulina hepatica and Cylindrobasidium torrendii.</title>
        <authorList>
            <person name="Floudas D."/>
            <person name="Held B.W."/>
            <person name="Riley R."/>
            <person name="Nagy L.G."/>
            <person name="Koehler G."/>
            <person name="Ransdell A.S."/>
            <person name="Younus H."/>
            <person name="Chow J."/>
            <person name="Chiniquy J."/>
            <person name="Lipzen A."/>
            <person name="Tritt A."/>
            <person name="Sun H."/>
            <person name="Haridas S."/>
            <person name="LaButti K."/>
            <person name="Ohm R.A."/>
            <person name="Kues U."/>
            <person name="Blanchette R.A."/>
            <person name="Grigoriev I.V."/>
            <person name="Minto R.E."/>
            <person name="Hibbett D.S."/>
        </authorList>
    </citation>
    <scope>NUCLEOTIDE SEQUENCE [LARGE SCALE GENOMIC DNA]</scope>
    <source>
        <strain evidence="2 3">FP15055 ss-10</strain>
    </source>
</reference>
<name>A0A0D7AYL6_9AGAR</name>
<dbReference type="Proteomes" id="UP000054007">
    <property type="component" value="Unassembled WGS sequence"/>
</dbReference>
<evidence type="ECO:0000313" key="2">
    <source>
        <dbReference type="EMBL" id="KIY63080.1"/>
    </source>
</evidence>
<dbReference type="AlphaFoldDB" id="A0A0D7AYL6"/>
<gene>
    <name evidence="2" type="ORF">CYLTODRAFT_426410</name>
</gene>
<organism evidence="2 3">
    <name type="scientific">Cylindrobasidium torrendii FP15055 ss-10</name>
    <dbReference type="NCBI Taxonomy" id="1314674"/>
    <lineage>
        <taxon>Eukaryota</taxon>
        <taxon>Fungi</taxon>
        <taxon>Dikarya</taxon>
        <taxon>Basidiomycota</taxon>
        <taxon>Agaricomycotina</taxon>
        <taxon>Agaricomycetes</taxon>
        <taxon>Agaricomycetidae</taxon>
        <taxon>Agaricales</taxon>
        <taxon>Marasmiineae</taxon>
        <taxon>Physalacriaceae</taxon>
        <taxon>Cylindrobasidium</taxon>
    </lineage>
</organism>
<evidence type="ECO:0000313" key="3">
    <source>
        <dbReference type="Proteomes" id="UP000054007"/>
    </source>
</evidence>
<proteinExistence type="predicted"/>
<dbReference type="EMBL" id="KN880723">
    <property type="protein sequence ID" value="KIY63080.1"/>
    <property type="molecule type" value="Genomic_DNA"/>
</dbReference>